<feature type="region of interest" description="Disordered" evidence="1">
    <location>
        <begin position="309"/>
        <end position="334"/>
    </location>
</feature>
<dbReference type="EMBL" id="CACVKT020005601">
    <property type="protein sequence ID" value="CAC5396068.1"/>
    <property type="molecule type" value="Genomic_DNA"/>
</dbReference>
<reference evidence="2 3" key="1">
    <citation type="submission" date="2020-06" db="EMBL/GenBank/DDBJ databases">
        <authorList>
            <person name="Li R."/>
            <person name="Bekaert M."/>
        </authorList>
    </citation>
    <scope>NUCLEOTIDE SEQUENCE [LARGE SCALE GENOMIC DNA]</scope>
    <source>
        <strain evidence="3">wild</strain>
    </source>
</reference>
<dbReference type="AlphaFoldDB" id="A0A6J8CHX1"/>
<proteinExistence type="predicted"/>
<evidence type="ECO:0000256" key="1">
    <source>
        <dbReference type="SAM" id="MobiDB-lite"/>
    </source>
</evidence>
<sequence>MLYFEKISKKIDQRLKRQGRIEYSTWSNKYIACKTGYKSRNGQPCKPCSYNFHGKGCGLKCKCSSLQRCDNINGCISIQTSTLSTEQYNAGIDYASTYAGVNTVTKESDGISKRDLLIYSGTVTCIIVLLGLCHCYNKYRKKGGNKLTSGILDDTPRVENNSTDNAVLEMYESVYHTIDEDQMANSVSNHNSYLEVIDRSSSSVKLTSRSESIKSTNSSGSGYLHPYHGLIATSNDHLYEQSRRVNEVIDPNVTDITGDQYQDCFTPTEKKTETLNYLKSNNSQVIEVFVHQEERSYLKSVKDEILTPYDNEEKINSEQYKKDSNPTESEHINL</sequence>
<evidence type="ECO:0000313" key="2">
    <source>
        <dbReference type="EMBL" id="CAC5396068.1"/>
    </source>
</evidence>
<accession>A0A6J8CHX1</accession>
<keyword evidence="3" id="KW-1185">Reference proteome</keyword>
<gene>
    <name evidence="2" type="ORF">MCOR_30671</name>
</gene>
<name>A0A6J8CHX1_MYTCO</name>
<organism evidence="2 3">
    <name type="scientific">Mytilus coruscus</name>
    <name type="common">Sea mussel</name>
    <dbReference type="NCBI Taxonomy" id="42192"/>
    <lineage>
        <taxon>Eukaryota</taxon>
        <taxon>Metazoa</taxon>
        <taxon>Spiralia</taxon>
        <taxon>Lophotrochozoa</taxon>
        <taxon>Mollusca</taxon>
        <taxon>Bivalvia</taxon>
        <taxon>Autobranchia</taxon>
        <taxon>Pteriomorphia</taxon>
        <taxon>Mytilida</taxon>
        <taxon>Mytiloidea</taxon>
        <taxon>Mytilidae</taxon>
        <taxon>Mytilinae</taxon>
        <taxon>Mytilus</taxon>
    </lineage>
</organism>
<evidence type="ECO:0000313" key="3">
    <source>
        <dbReference type="Proteomes" id="UP000507470"/>
    </source>
</evidence>
<dbReference type="OrthoDB" id="6133516at2759"/>
<protein>
    <recommendedName>
        <fullName evidence="4">MEGF10_11</fullName>
    </recommendedName>
</protein>
<dbReference type="Proteomes" id="UP000507470">
    <property type="component" value="Unassembled WGS sequence"/>
</dbReference>
<evidence type="ECO:0008006" key="4">
    <source>
        <dbReference type="Google" id="ProtNLM"/>
    </source>
</evidence>